<accession>A0ABR8PI62</accession>
<dbReference type="EMBL" id="JACSQY010000003">
    <property type="protein sequence ID" value="MBD7907866.1"/>
    <property type="molecule type" value="Genomic_DNA"/>
</dbReference>
<keyword evidence="1" id="KW-0472">Membrane</keyword>
<evidence type="ECO:0000313" key="2">
    <source>
        <dbReference type="EMBL" id="MBD7907866.1"/>
    </source>
</evidence>
<dbReference type="Proteomes" id="UP000659496">
    <property type="component" value="Unassembled WGS sequence"/>
</dbReference>
<organism evidence="2 3">
    <name type="scientific">Sporosarcina gallistercoris</name>
    <dbReference type="NCBI Taxonomy" id="2762245"/>
    <lineage>
        <taxon>Bacteria</taxon>
        <taxon>Bacillati</taxon>
        <taxon>Bacillota</taxon>
        <taxon>Bacilli</taxon>
        <taxon>Bacillales</taxon>
        <taxon>Caryophanaceae</taxon>
        <taxon>Sporosarcina</taxon>
    </lineage>
</organism>
<keyword evidence="1" id="KW-0812">Transmembrane</keyword>
<protein>
    <recommendedName>
        <fullName evidence="4">Tissue inhibitor of metalloproteinase</fullName>
    </recommendedName>
</protein>
<sequence length="181" mass="20301">MKKINIFLCVFVLVWAIPHEKKARACSCIELPSVSEAREEADAVFLGIITDIEDLQIQREVTINVREAWKGVRTKTIKIYTGFNDGDCGLPITIGESYLFYATDGSERNDDGFLTSNICTRTTAEANAMEDLKELGAGKKEFTQEEPSSFADGQSRWIITSILGSIVFLLILYGFFLKKRN</sequence>
<name>A0ABR8PI62_9BACL</name>
<dbReference type="Gene3D" id="2.40.50.120">
    <property type="match status" value="1"/>
</dbReference>
<feature type="transmembrane region" description="Helical" evidence="1">
    <location>
        <begin position="157"/>
        <end position="177"/>
    </location>
</feature>
<proteinExistence type="predicted"/>
<dbReference type="InterPro" id="IPR008993">
    <property type="entry name" value="TIMP-like_OB-fold"/>
</dbReference>
<evidence type="ECO:0000256" key="1">
    <source>
        <dbReference type="SAM" id="Phobius"/>
    </source>
</evidence>
<comment type="caution">
    <text evidence="2">The sequence shown here is derived from an EMBL/GenBank/DDBJ whole genome shotgun (WGS) entry which is preliminary data.</text>
</comment>
<dbReference type="RefSeq" id="WP_191689019.1">
    <property type="nucleotide sequence ID" value="NZ_JACSQY010000003.1"/>
</dbReference>
<keyword evidence="3" id="KW-1185">Reference proteome</keyword>
<gene>
    <name evidence="2" type="ORF">H9659_05955</name>
</gene>
<dbReference type="SUPFAM" id="SSF50242">
    <property type="entry name" value="TIMP-like"/>
    <property type="match status" value="1"/>
</dbReference>
<evidence type="ECO:0008006" key="4">
    <source>
        <dbReference type="Google" id="ProtNLM"/>
    </source>
</evidence>
<keyword evidence="1" id="KW-1133">Transmembrane helix</keyword>
<reference evidence="2 3" key="1">
    <citation type="submission" date="2020-08" db="EMBL/GenBank/DDBJ databases">
        <title>A Genomic Blueprint of the Chicken Gut Microbiome.</title>
        <authorList>
            <person name="Gilroy R."/>
            <person name="Ravi A."/>
            <person name="Getino M."/>
            <person name="Pursley I."/>
            <person name="Horton D.L."/>
            <person name="Alikhan N.-F."/>
            <person name="Baker D."/>
            <person name="Gharbi K."/>
            <person name="Hall N."/>
            <person name="Watson M."/>
            <person name="Adriaenssens E.M."/>
            <person name="Foster-Nyarko E."/>
            <person name="Jarju S."/>
            <person name="Secka A."/>
            <person name="Antonio M."/>
            <person name="Oren A."/>
            <person name="Chaudhuri R."/>
            <person name="La Ragione R.M."/>
            <person name="Hildebrand F."/>
            <person name="Pallen M.J."/>
        </authorList>
    </citation>
    <scope>NUCLEOTIDE SEQUENCE [LARGE SCALE GENOMIC DNA]</scope>
    <source>
        <strain evidence="2 3">Sa3CUA8</strain>
    </source>
</reference>
<evidence type="ECO:0000313" key="3">
    <source>
        <dbReference type="Proteomes" id="UP000659496"/>
    </source>
</evidence>